<sequence>MIGTWEIDEDAVKDITDSNHQPGVCYSYFAFDQNQLHTKGAKQLCSIDQNIRFHFCIFCRKKKCFFNCGNSCKKHSWKINGHNIQVPCIGIHKYSTFIEGSISQKSSSNYRAHYICSKCFQQQGGHLYIKPGRASIAESDDQNMQKRLLSLITPALTIFNDETKNKNSPKTKMENLPSKLFVLTALRIGKVELDILTKEKFTIKTLEEASIIEEKLGKNILFSYPKIQENISQLENPSSYENYFNALPKTICYFFQALITVLEQQKLKMVNKKKYQYERLPKTLDEIQIKRTTALLTSILLTIAFPRTKIWLSHIISSICQNSKLLPYLQEKLGKNILFSYPKIQENISQLENPSSYENYFNALPKTICYFFQALITVLEQQKLKMVNKKKYQYERLPKTLDEIQIKRTTALLTSILLTIAFPRTKIWLSHIISSICQNSKLLPYLPSTFASGNIFDVVRQTSHVTLRMVFQFTLPTSLDNLIEENESVVQPLFGESLTTDNLLIMYETILNTMLENNVNEFDMEDVHSRITEQISTDCNTLPPKVVILEPCDPPNCNNNMYEACEMYRNDLPIRSNENLYVAYYRVTCRVLELIWIAVGIALCQYVKKEGKIMNDILSGNNQLMKMENLAAFAPLFPAAGKLKYASSVSHFLAQVHDDPQLRKLLQTVCSVNITNEGHYFAFDEALETYGVNFIKQNISGNLTDQLTLMLKIKAAQNEKNRLSMLLAEYIDDVAASQNVRAIKSRKDSLWSLAEKLSNAFNHPDSTTYHLFKGVPELNDEGIADILSFYETGKSRFQKILAQDVYKTEPRIAAGRRKRNIKSYTYAQLVDKEKKTNKRVDDPPQISNIQQSVSQIQQQISLPPETDHLKKARCTTTEVEKAILNQLFESEKLTETIISEVLLQLQAISSDWTTERIKMYWRNNRNNSLTSEEQTQVKTNDSGRRSWDLYLKNCHFQSGFT</sequence>
<dbReference type="Proteomes" id="UP000266861">
    <property type="component" value="Unassembled WGS sequence"/>
</dbReference>
<evidence type="ECO:0000313" key="1">
    <source>
        <dbReference type="EMBL" id="RHZ80869.1"/>
    </source>
</evidence>
<dbReference type="AlphaFoldDB" id="A0A397IXW7"/>
<accession>A0A397IXW7</accession>
<dbReference type="EMBL" id="PQFF01000122">
    <property type="protein sequence ID" value="RHZ80869.1"/>
    <property type="molecule type" value="Genomic_DNA"/>
</dbReference>
<evidence type="ECO:0000313" key="2">
    <source>
        <dbReference type="Proteomes" id="UP000266861"/>
    </source>
</evidence>
<name>A0A397IXW7_9GLOM</name>
<comment type="caution">
    <text evidence="1">The sequence shown here is derived from an EMBL/GenBank/DDBJ whole genome shotgun (WGS) entry which is preliminary data.</text>
</comment>
<keyword evidence="2" id="KW-1185">Reference proteome</keyword>
<proteinExistence type="predicted"/>
<dbReference type="OrthoDB" id="2448759at2759"/>
<reference evidence="1 2" key="1">
    <citation type="submission" date="2018-08" db="EMBL/GenBank/DDBJ databases">
        <title>Genome and evolution of the arbuscular mycorrhizal fungus Diversispora epigaea (formerly Glomus versiforme) and its bacterial endosymbionts.</title>
        <authorList>
            <person name="Sun X."/>
            <person name="Fei Z."/>
            <person name="Harrison M."/>
        </authorList>
    </citation>
    <scope>NUCLEOTIDE SEQUENCE [LARGE SCALE GENOMIC DNA]</scope>
    <source>
        <strain evidence="1 2">IT104</strain>
    </source>
</reference>
<protein>
    <submittedName>
        <fullName evidence="1">Uncharacterized protein</fullName>
    </submittedName>
</protein>
<organism evidence="1 2">
    <name type="scientific">Diversispora epigaea</name>
    <dbReference type="NCBI Taxonomy" id="1348612"/>
    <lineage>
        <taxon>Eukaryota</taxon>
        <taxon>Fungi</taxon>
        <taxon>Fungi incertae sedis</taxon>
        <taxon>Mucoromycota</taxon>
        <taxon>Glomeromycotina</taxon>
        <taxon>Glomeromycetes</taxon>
        <taxon>Diversisporales</taxon>
        <taxon>Diversisporaceae</taxon>
        <taxon>Diversispora</taxon>
    </lineage>
</organism>
<gene>
    <name evidence="1" type="ORF">Glove_131g84</name>
</gene>